<evidence type="ECO:0000256" key="3">
    <source>
        <dbReference type="ARBA" id="ARBA00022448"/>
    </source>
</evidence>
<evidence type="ECO:0000256" key="8">
    <source>
        <dbReference type="PROSITE-ProRule" id="PRU00282"/>
    </source>
</evidence>
<dbReference type="InParanoid" id="C1EF05"/>
<evidence type="ECO:0000256" key="2">
    <source>
        <dbReference type="ARBA" id="ARBA00006375"/>
    </source>
</evidence>
<evidence type="ECO:0000256" key="4">
    <source>
        <dbReference type="ARBA" id="ARBA00022692"/>
    </source>
</evidence>
<keyword evidence="5" id="KW-0677">Repeat</keyword>
<dbReference type="EMBL" id="CP001330">
    <property type="protein sequence ID" value="ACO66330.1"/>
    <property type="molecule type" value="Genomic_DNA"/>
</dbReference>
<dbReference type="PROSITE" id="PS50920">
    <property type="entry name" value="SOLCAR"/>
    <property type="match status" value="2"/>
</dbReference>
<protein>
    <submittedName>
        <fullName evidence="10">Mitochondrial carrier family</fullName>
    </submittedName>
</protein>
<evidence type="ECO:0000256" key="6">
    <source>
        <dbReference type="ARBA" id="ARBA00022989"/>
    </source>
</evidence>
<dbReference type="SUPFAM" id="SSF103506">
    <property type="entry name" value="Mitochondrial carrier"/>
    <property type="match status" value="1"/>
</dbReference>
<dbReference type="eggNOG" id="KOG0753">
    <property type="taxonomic scope" value="Eukaryota"/>
</dbReference>
<dbReference type="InterPro" id="IPR018108">
    <property type="entry name" value="MCP_transmembrane"/>
</dbReference>
<dbReference type="PANTHER" id="PTHR45618">
    <property type="entry name" value="MITOCHONDRIAL DICARBOXYLATE CARRIER-RELATED"/>
    <property type="match status" value="1"/>
</dbReference>
<keyword evidence="6" id="KW-1133">Transmembrane helix</keyword>
<organism evidence="10 11">
    <name type="scientific">Micromonas commoda (strain RCC299 / NOUM17 / CCMP2709)</name>
    <name type="common">Picoplanktonic green alga</name>
    <dbReference type="NCBI Taxonomy" id="296587"/>
    <lineage>
        <taxon>Eukaryota</taxon>
        <taxon>Viridiplantae</taxon>
        <taxon>Chlorophyta</taxon>
        <taxon>Mamiellophyceae</taxon>
        <taxon>Mamiellales</taxon>
        <taxon>Mamiellaceae</taxon>
        <taxon>Micromonas</taxon>
    </lineage>
</organism>
<reference evidence="10 11" key="1">
    <citation type="journal article" date="2009" name="Science">
        <title>Green evolution and dynamic adaptations revealed by genomes of the marine picoeukaryotes Micromonas.</title>
        <authorList>
            <person name="Worden A.Z."/>
            <person name="Lee J.H."/>
            <person name="Mock T."/>
            <person name="Rouze P."/>
            <person name="Simmons M.P."/>
            <person name="Aerts A.L."/>
            <person name="Allen A.E."/>
            <person name="Cuvelier M.L."/>
            <person name="Derelle E."/>
            <person name="Everett M.V."/>
            <person name="Foulon E."/>
            <person name="Grimwood J."/>
            <person name="Gundlach H."/>
            <person name="Henrissat B."/>
            <person name="Napoli C."/>
            <person name="McDonald S.M."/>
            <person name="Parker M.S."/>
            <person name="Rombauts S."/>
            <person name="Salamov A."/>
            <person name="Von Dassow P."/>
            <person name="Badger J.H."/>
            <person name="Coutinho P.M."/>
            <person name="Demir E."/>
            <person name="Dubchak I."/>
            <person name="Gentemann C."/>
            <person name="Eikrem W."/>
            <person name="Gready J.E."/>
            <person name="John U."/>
            <person name="Lanier W."/>
            <person name="Lindquist E.A."/>
            <person name="Lucas S."/>
            <person name="Mayer K.F."/>
            <person name="Moreau H."/>
            <person name="Not F."/>
            <person name="Otillar R."/>
            <person name="Panaud O."/>
            <person name="Pangilinan J."/>
            <person name="Paulsen I."/>
            <person name="Piegu B."/>
            <person name="Poliakov A."/>
            <person name="Robbens S."/>
            <person name="Schmutz J."/>
            <person name="Toulza E."/>
            <person name="Wyss T."/>
            <person name="Zelensky A."/>
            <person name="Zhou K."/>
            <person name="Armbrust E.V."/>
            <person name="Bhattacharya D."/>
            <person name="Goodenough U.W."/>
            <person name="Van de Peer Y."/>
            <person name="Grigoriev I.V."/>
        </authorList>
    </citation>
    <scope>NUCLEOTIDE SEQUENCE [LARGE SCALE GENOMIC DNA]</scope>
    <source>
        <strain evidence="11">RCC299 / NOUM17</strain>
    </source>
</reference>
<dbReference type="Pfam" id="PF00153">
    <property type="entry name" value="Mito_carr"/>
    <property type="match status" value="3"/>
</dbReference>
<keyword evidence="3 9" id="KW-0813">Transport</keyword>
<dbReference type="KEGG" id="mis:MICPUN_86156"/>
<feature type="repeat" description="Solcar" evidence="8">
    <location>
        <begin position="219"/>
        <end position="309"/>
    </location>
</feature>
<keyword evidence="7 8" id="KW-0472">Membrane</keyword>
<dbReference type="RefSeq" id="XP_002505072.1">
    <property type="nucleotide sequence ID" value="XM_002505026.1"/>
</dbReference>
<feature type="repeat" description="Solcar" evidence="8">
    <location>
        <begin position="127"/>
        <end position="210"/>
    </location>
</feature>
<dbReference type="Gene3D" id="1.50.40.10">
    <property type="entry name" value="Mitochondrial carrier domain"/>
    <property type="match status" value="1"/>
</dbReference>
<proteinExistence type="inferred from homology"/>
<evidence type="ECO:0000256" key="5">
    <source>
        <dbReference type="ARBA" id="ARBA00022737"/>
    </source>
</evidence>
<gene>
    <name evidence="10" type="ORF">MICPUN_86156</name>
</gene>
<dbReference type="Proteomes" id="UP000002009">
    <property type="component" value="Chromosome 11"/>
</dbReference>
<dbReference type="InterPro" id="IPR023395">
    <property type="entry name" value="MCP_dom_sf"/>
</dbReference>
<name>C1EF05_MICCC</name>
<comment type="subcellular location">
    <subcellularLocation>
        <location evidence="1">Membrane</location>
        <topology evidence="1">Multi-pass membrane protein</topology>
    </subcellularLocation>
</comment>
<dbReference type="InterPro" id="IPR050391">
    <property type="entry name" value="Mito_Metabolite_Transporter"/>
</dbReference>
<evidence type="ECO:0000256" key="7">
    <source>
        <dbReference type="ARBA" id="ARBA00023136"/>
    </source>
</evidence>
<accession>C1EF05</accession>
<evidence type="ECO:0000256" key="1">
    <source>
        <dbReference type="ARBA" id="ARBA00004141"/>
    </source>
</evidence>
<dbReference type="GeneID" id="8247494"/>
<dbReference type="OMA" id="KHMMRFG"/>
<dbReference type="GO" id="GO:0016020">
    <property type="term" value="C:membrane"/>
    <property type="evidence" value="ECO:0007669"/>
    <property type="project" value="UniProtKB-SubCell"/>
</dbReference>
<evidence type="ECO:0000313" key="10">
    <source>
        <dbReference type="EMBL" id="ACO66330.1"/>
    </source>
</evidence>
<evidence type="ECO:0000313" key="11">
    <source>
        <dbReference type="Proteomes" id="UP000002009"/>
    </source>
</evidence>
<comment type="similarity">
    <text evidence="2 9">Belongs to the mitochondrial carrier (TC 2.A.29) family.</text>
</comment>
<keyword evidence="11" id="KW-1185">Reference proteome</keyword>
<dbReference type="AlphaFoldDB" id="C1EF05"/>
<keyword evidence="4 8" id="KW-0812">Transmembrane</keyword>
<dbReference type="OrthoDB" id="756301at2759"/>
<sequence length="315" mass="32558">MSSPSTTAAASAPPASVYALGSPWQREWLAASCGCTIADTIFNPLEVLKVRKQIAMSASSAGGGAPSATSMALARAAIAEKGVARGLWLPGLEATMYRAFSYTGFRIGLYPTVRNAIVDSGTFGDADSVSCRIAAGATTGAVGSAIFNPIDVVRIRMQGANPYPSTLGAFRAIAAEEGALGLWRGIDVCVARAALLSGSQLATYDTTKRWMKDHGVMSEGPALHFTASFVSGVVAQTVTQPVDTLKTLVMANGGNGGGKGNGGGTLATLGALLARSGPIGLYRGYWPAMARQGPVMVIQMPIVEQFRKALGLDYF</sequence>
<evidence type="ECO:0000256" key="9">
    <source>
        <dbReference type="RuleBase" id="RU000488"/>
    </source>
</evidence>